<keyword evidence="2" id="KW-1185">Reference proteome</keyword>
<dbReference type="RefSeq" id="WP_114209169.1">
    <property type="nucleotide sequence ID" value="NZ_CP030840.1"/>
</dbReference>
<dbReference type="OrthoDB" id="7567545at2"/>
<evidence type="ECO:0000313" key="2">
    <source>
        <dbReference type="Proteomes" id="UP000253606"/>
    </source>
</evidence>
<reference evidence="1 2" key="1">
    <citation type="journal article" date="2018" name="Front. Microbiol.">
        <title>Hydrolytic Capabilities as a Key to Environmental Success: Chitinolytic and Cellulolytic Acidobacteria From Acidic Sub-arctic Soils and Boreal Peatlands.</title>
        <authorList>
            <person name="Belova S.E."/>
            <person name="Ravin N.V."/>
            <person name="Pankratov T.A."/>
            <person name="Rakitin A.L."/>
            <person name="Ivanova A.A."/>
            <person name="Beletsky A.V."/>
            <person name="Mardanov A.V."/>
            <person name="Sinninghe Damste J.S."/>
            <person name="Dedysh S.N."/>
        </authorList>
    </citation>
    <scope>NUCLEOTIDE SEQUENCE [LARGE SCALE GENOMIC DNA]</scope>
    <source>
        <strain evidence="1 2">SBC82</strain>
    </source>
</reference>
<accession>A0A2Z5G5B5</accession>
<sequence length="109" mass="11259">MALDVATLASQMLGAALPILENDAGDAESFAKTEFLKIAQTLAGLEAQLKAGQINQQQAAILFDIQKNASRNVLLTLKGLALLAVEAAINAALGVVKTIVNTALGFALL</sequence>
<name>A0A2Z5G5B5_9BACT</name>
<dbReference type="KEGG" id="abas:ACPOL_5128"/>
<gene>
    <name evidence="1" type="ORF">ACPOL_5128</name>
</gene>
<dbReference type="Proteomes" id="UP000253606">
    <property type="component" value="Chromosome"/>
</dbReference>
<protein>
    <submittedName>
        <fullName evidence="1">Uncharacterized protein</fullName>
    </submittedName>
</protein>
<proteinExistence type="predicted"/>
<evidence type="ECO:0000313" key="1">
    <source>
        <dbReference type="EMBL" id="AXC14382.1"/>
    </source>
</evidence>
<dbReference type="AlphaFoldDB" id="A0A2Z5G5B5"/>
<dbReference type="EMBL" id="CP030840">
    <property type="protein sequence ID" value="AXC14382.1"/>
    <property type="molecule type" value="Genomic_DNA"/>
</dbReference>
<organism evidence="1 2">
    <name type="scientific">Acidisarcina polymorpha</name>
    <dbReference type="NCBI Taxonomy" id="2211140"/>
    <lineage>
        <taxon>Bacteria</taxon>
        <taxon>Pseudomonadati</taxon>
        <taxon>Acidobacteriota</taxon>
        <taxon>Terriglobia</taxon>
        <taxon>Terriglobales</taxon>
        <taxon>Acidobacteriaceae</taxon>
        <taxon>Acidisarcina</taxon>
    </lineage>
</organism>